<dbReference type="RefSeq" id="WP_074931447.1">
    <property type="nucleotide sequence ID" value="NZ_FORI01000005.1"/>
</dbReference>
<feature type="coiled-coil region" evidence="1">
    <location>
        <begin position="356"/>
        <end position="390"/>
    </location>
</feature>
<protein>
    <submittedName>
        <fullName evidence="3">Predicted component of the ribosome quality control (RQC) complex, YloA/Tae2 family, contains fibronectin-binding (FbpA) and DUF814 domains</fullName>
    </submittedName>
</protein>
<accession>A0A1I3KRL0</accession>
<evidence type="ECO:0000313" key="4">
    <source>
        <dbReference type="Proteomes" id="UP000182737"/>
    </source>
</evidence>
<dbReference type="Gene3D" id="2.30.310.10">
    <property type="entry name" value="ibrinogen binding protein from staphylococcus aureus domain"/>
    <property type="match status" value="1"/>
</dbReference>
<gene>
    <name evidence="3" type="ORF">SAMN04487775_105125</name>
</gene>
<dbReference type="Pfam" id="PF05670">
    <property type="entry name" value="NFACT-R_1"/>
    <property type="match status" value="1"/>
</dbReference>
<feature type="domain" description="NFACT RNA-binding" evidence="2">
    <location>
        <begin position="414"/>
        <end position="502"/>
    </location>
</feature>
<dbReference type="PANTHER" id="PTHR15239:SF6">
    <property type="entry name" value="RIBOSOME QUALITY CONTROL COMPLEX SUBUNIT NEMF"/>
    <property type="match status" value="1"/>
</dbReference>
<keyword evidence="1" id="KW-0175">Coiled coil</keyword>
<keyword evidence="4" id="KW-1185">Reference proteome</keyword>
<reference evidence="4" key="1">
    <citation type="submission" date="2016-10" db="EMBL/GenBank/DDBJ databases">
        <authorList>
            <person name="Varghese N."/>
            <person name="Submissions S."/>
        </authorList>
    </citation>
    <scope>NUCLEOTIDE SEQUENCE [LARGE SCALE GENOMIC DNA]</scope>
    <source>
        <strain evidence="4">XBD1002</strain>
    </source>
</reference>
<dbReference type="Pfam" id="PF05833">
    <property type="entry name" value="NFACT_N"/>
    <property type="match status" value="2"/>
</dbReference>
<dbReference type="InterPro" id="IPR051608">
    <property type="entry name" value="RQC_Subunit_NEMF"/>
</dbReference>
<name>A0A1I3KRL0_9SPIR</name>
<dbReference type="PANTHER" id="PTHR15239">
    <property type="entry name" value="NUCLEAR EXPORT MEDIATOR FACTOR NEMF"/>
    <property type="match status" value="1"/>
</dbReference>
<evidence type="ECO:0000259" key="2">
    <source>
        <dbReference type="Pfam" id="PF05670"/>
    </source>
</evidence>
<dbReference type="GO" id="GO:0043023">
    <property type="term" value="F:ribosomal large subunit binding"/>
    <property type="evidence" value="ECO:0007669"/>
    <property type="project" value="TreeGrafter"/>
</dbReference>
<dbReference type="Proteomes" id="UP000182737">
    <property type="component" value="Unassembled WGS sequence"/>
</dbReference>
<proteinExistence type="predicted"/>
<dbReference type="GO" id="GO:0000049">
    <property type="term" value="F:tRNA binding"/>
    <property type="evidence" value="ECO:0007669"/>
    <property type="project" value="TreeGrafter"/>
</dbReference>
<dbReference type="AlphaFoldDB" id="A0A1I3KRL0"/>
<dbReference type="OrthoDB" id="9766163at2"/>
<organism evidence="3 4">
    <name type="scientific">Treponema bryantii</name>
    <dbReference type="NCBI Taxonomy" id="163"/>
    <lineage>
        <taxon>Bacteria</taxon>
        <taxon>Pseudomonadati</taxon>
        <taxon>Spirochaetota</taxon>
        <taxon>Spirochaetia</taxon>
        <taxon>Spirochaetales</taxon>
        <taxon>Treponemataceae</taxon>
        <taxon>Treponema</taxon>
    </lineage>
</organism>
<dbReference type="EMBL" id="FORI01000005">
    <property type="protein sequence ID" value="SFI75143.1"/>
    <property type="molecule type" value="Genomic_DNA"/>
</dbReference>
<evidence type="ECO:0000313" key="3">
    <source>
        <dbReference type="EMBL" id="SFI75143.1"/>
    </source>
</evidence>
<sequence>MSLNCNEINLILNELNLEGAFIQDIIQPGYDTLALYTYKEGNAKTVLICTAQNSVRLNETRRKITKNDKPLRFMEFLRARIKGCRINSVTQLGYERVIKMELSRLVEENPKSAAKGTVHISLVKKPMLSKDEIEAQNGPEEIEENYILYIKLWNNAANVLLCDTDGTILEPMFRRPERGEVKDQKFVVEIREQSEDEVAIRFPVREWKDHQAGGVAGVSPAEGVAEDGEAGCSEGKTFPSFNAYIDWWYSEHSDTLSRESLLEKAEKWYNQTRSKKEAALHNLEAKLESFKNADQLKHQGDLILSFGYLIDGNSNFLECEDYETGKTVRLMIDQKKSAQDNAAEYYKKYKKAVSGSEDLVHDIEIAKKQIEKLDAQYEEIKNEKNPVKIEQLLRRDTTPKQQQKKTHPGLDYTVNGWYILVGRDANENDELLRHHVRGDDLWLHVRDFPGGYVFIKARKGKTVPLDILLDAANLAVYYSKARNAGKTDLYYTHVKYLRRAKNGPKGLVLPTQEKNLCITPDKARLSRLDSLHAEGQL</sequence>
<dbReference type="InterPro" id="IPR008532">
    <property type="entry name" value="NFACT_RNA-bd"/>
</dbReference>
<dbReference type="GO" id="GO:0072344">
    <property type="term" value="P:rescue of stalled ribosome"/>
    <property type="evidence" value="ECO:0007669"/>
    <property type="project" value="TreeGrafter"/>
</dbReference>
<dbReference type="GO" id="GO:1990112">
    <property type="term" value="C:RQC complex"/>
    <property type="evidence" value="ECO:0007669"/>
    <property type="project" value="TreeGrafter"/>
</dbReference>
<evidence type="ECO:0000256" key="1">
    <source>
        <dbReference type="SAM" id="Coils"/>
    </source>
</evidence>